<dbReference type="PANTHER" id="PTHR31834:SF1">
    <property type="entry name" value="INITIATION-SPECIFIC ALPHA-1,6-MANNOSYLTRANSFERASE"/>
    <property type="match status" value="1"/>
</dbReference>
<protein>
    <recommendedName>
        <fullName evidence="5">Initiation-specific alpha-1,6-mannosyltransferase</fullName>
    </recommendedName>
</protein>
<name>A0A4U7AXT8_9PEZI</name>
<proteinExistence type="inferred from homology"/>
<gene>
    <name evidence="3" type="ORF">C1H76_6167</name>
</gene>
<dbReference type="Proteomes" id="UP000308133">
    <property type="component" value="Unassembled WGS sequence"/>
</dbReference>
<dbReference type="Gene3D" id="3.90.550.20">
    <property type="match status" value="1"/>
</dbReference>
<comment type="similarity">
    <text evidence="1">Belongs to the glycosyltransferase 32 family.</text>
</comment>
<dbReference type="GO" id="GO:0000136">
    <property type="term" value="C:mannan polymerase complex"/>
    <property type="evidence" value="ECO:0007669"/>
    <property type="project" value="TreeGrafter"/>
</dbReference>
<keyword evidence="2" id="KW-0732">Signal</keyword>
<dbReference type="InterPro" id="IPR007577">
    <property type="entry name" value="GlycoTrfase_DXD_sugar-bd_CS"/>
</dbReference>
<evidence type="ECO:0000256" key="2">
    <source>
        <dbReference type="SAM" id="SignalP"/>
    </source>
</evidence>
<feature type="chain" id="PRO_5020822217" description="Initiation-specific alpha-1,6-mannosyltransferase" evidence="2">
    <location>
        <begin position="33"/>
        <end position="322"/>
    </location>
</feature>
<evidence type="ECO:0000313" key="3">
    <source>
        <dbReference type="EMBL" id="TKX21671.1"/>
    </source>
</evidence>
<dbReference type="EMBL" id="PTQR01000080">
    <property type="protein sequence ID" value="TKX21671.1"/>
    <property type="molecule type" value="Genomic_DNA"/>
</dbReference>
<dbReference type="AlphaFoldDB" id="A0A4U7AXT8"/>
<reference evidence="3 4" key="1">
    <citation type="submission" date="2018-02" db="EMBL/GenBank/DDBJ databases">
        <title>Draft genome sequences of Elsinoe sp., causing black scab on jojoba.</title>
        <authorList>
            <person name="Stodart B."/>
            <person name="Jeffress S."/>
            <person name="Ash G."/>
            <person name="Arun Chinnappa K."/>
        </authorList>
    </citation>
    <scope>NUCLEOTIDE SEQUENCE [LARGE SCALE GENOMIC DNA]</scope>
    <source>
        <strain evidence="3 4">Hillstone_2</strain>
    </source>
</reference>
<feature type="signal peptide" evidence="2">
    <location>
        <begin position="1"/>
        <end position="32"/>
    </location>
</feature>
<evidence type="ECO:0008006" key="5">
    <source>
        <dbReference type="Google" id="ProtNLM"/>
    </source>
</evidence>
<accession>A0A4U7AXT8</accession>
<dbReference type="Pfam" id="PF04488">
    <property type="entry name" value="Gly_transf_sug"/>
    <property type="match status" value="1"/>
</dbReference>
<sequence length="322" mass="36551">MATTSRSPRFYIPLALFILILLFLTTSHVTSGSLPLPNLHSITRLSPYSINRKPLIPRLIWQTYGLQTGEGPPPEPEKELQRLPRSWTDRNPFYTYTRLQGDTAIEYIRARFSHRPDIIETYESVNEYVLRADMIRYLILSADGGTYADYDTECVKSIDLWSGEHDFTKVGMILGLEYDQRNDKNLMPGTAYRVQFNQWTLSSRPGHPIMDLVRDKVFESVGEALERTGGINLTAQNEVLDMTGPKIFTAAVHEGIEKMLGREVDLKEFSMLPGPKLFGDVLVFPINAFASGVPHSGAKDHGNEEQLVHHWFRGTWKHGLDG</sequence>
<dbReference type="PANTHER" id="PTHR31834">
    <property type="entry name" value="INITIATION-SPECIFIC ALPHA-1,6-MANNOSYLTRANSFERASE"/>
    <property type="match status" value="1"/>
</dbReference>
<dbReference type="GO" id="GO:0000009">
    <property type="term" value="F:alpha-1,6-mannosyltransferase activity"/>
    <property type="evidence" value="ECO:0007669"/>
    <property type="project" value="InterPro"/>
</dbReference>
<evidence type="ECO:0000256" key="1">
    <source>
        <dbReference type="ARBA" id="ARBA00009003"/>
    </source>
</evidence>
<comment type="caution">
    <text evidence="3">The sequence shown here is derived from an EMBL/GenBank/DDBJ whole genome shotgun (WGS) entry which is preliminary data.</text>
</comment>
<dbReference type="InterPro" id="IPR029044">
    <property type="entry name" value="Nucleotide-diphossugar_trans"/>
</dbReference>
<dbReference type="SUPFAM" id="SSF53448">
    <property type="entry name" value="Nucleotide-diphospho-sugar transferases"/>
    <property type="match status" value="1"/>
</dbReference>
<evidence type="ECO:0000313" key="4">
    <source>
        <dbReference type="Proteomes" id="UP000308133"/>
    </source>
</evidence>
<organism evidence="3 4">
    <name type="scientific">Elsinoe australis</name>
    <dbReference type="NCBI Taxonomy" id="40998"/>
    <lineage>
        <taxon>Eukaryota</taxon>
        <taxon>Fungi</taxon>
        <taxon>Dikarya</taxon>
        <taxon>Ascomycota</taxon>
        <taxon>Pezizomycotina</taxon>
        <taxon>Dothideomycetes</taxon>
        <taxon>Dothideomycetidae</taxon>
        <taxon>Myriangiales</taxon>
        <taxon>Elsinoaceae</taxon>
        <taxon>Elsinoe</taxon>
    </lineage>
</organism>
<dbReference type="InterPro" id="IPR039367">
    <property type="entry name" value="Och1-like"/>
</dbReference>
<dbReference type="GO" id="GO:0006487">
    <property type="term" value="P:protein N-linked glycosylation"/>
    <property type="evidence" value="ECO:0007669"/>
    <property type="project" value="TreeGrafter"/>
</dbReference>